<evidence type="ECO:0000313" key="3">
    <source>
        <dbReference type="Proteomes" id="UP000000599"/>
    </source>
</evidence>
<dbReference type="AlphaFoldDB" id="Q6BP59"/>
<dbReference type="PANTHER" id="PTHR31758:SF2">
    <property type="entry name" value="BTB_POZ DOMAIN-CONTAINING PROTEIN YLR108C"/>
    <property type="match status" value="1"/>
</dbReference>
<dbReference type="HOGENOM" id="CLU_017395_2_1_1"/>
<dbReference type="VEuPathDB" id="FungiDB:DEHA2E16324g"/>
<dbReference type="OMA" id="TNKACHK"/>
<dbReference type="InterPro" id="IPR003131">
    <property type="entry name" value="T1-type_BTB"/>
</dbReference>
<reference evidence="2 3" key="1">
    <citation type="journal article" date="2004" name="Nature">
        <title>Genome evolution in yeasts.</title>
        <authorList>
            <consortium name="Genolevures"/>
            <person name="Dujon B."/>
            <person name="Sherman D."/>
            <person name="Fischer G."/>
            <person name="Durrens P."/>
            <person name="Casaregola S."/>
            <person name="Lafontaine I."/>
            <person name="de Montigny J."/>
            <person name="Marck C."/>
            <person name="Neuveglise C."/>
            <person name="Talla E."/>
            <person name="Goffard N."/>
            <person name="Frangeul L."/>
            <person name="Aigle M."/>
            <person name="Anthouard V."/>
            <person name="Babour A."/>
            <person name="Barbe V."/>
            <person name="Barnay S."/>
            <person name="Blanchin S."/>
            <person name="Beckerich J.M."/>
            <person name="Beyne E."/>
            <person name="Bleykasten C."/>
            <person name="Boisrame A."/>
            <person name="Boyer J."/>
            <person name="Cattolico L."/>
            <person name="Confanioleri F."/>
            <person name="de Daruvar A."/>
            <person name="Despons L."/>
            <person name="Fabre E."/>
            <person name="Fairhead C."/>
            <person name="Ferry-Dumazet H."/>
            <person name="Groppi A."/>
            <person name="Hantraye F."/>
            <person name="Hennequin C."/>
            <person name="Jauniaux N."/>
            <person name="Joyet P."/>
            <person name="Kachouri R."/>
            <person name="Kerrest A."/>
            <person name="Koszul R."/>
            <person name="Lemaire M."/>
            <person name="Lesur I."/>
            <person name="Ma L."/>
            <person name="Muller H."/>
            <person name="Nicaud J.M."/>
            <person name="Nikolski M."/>
            <person name="Oztas S."/>
            <person name="Ozier-Kalogeropoulos O."/>
            <person name="Pellenz S."/>
            <person name="Potier S."/>
            <person name="Richard G.F."/>
            <person name="Straub M.L."/>
            <person name="Suleau A."/>
            <person name="Swennene D."/>
            <person name="Tekaia F."/>
            <person name="Wesolowski-Louvel M."/>
            <person name="Westhof E."/>
            <person name="Wirth B."/>
            <person name="Zeniou-Meyer M."/>
            <person name="Zivanovic I."/>
            <person name="Bolotin-Fukuhara M."/>
            <person name="Thierry A."/>
            <person name="Bouchier C."/>
            <person name="Caudron B."/>
            <person name="Scarpelli C."/>
            <person name="Gaillardin C."/>
            <person name="Weissenbach J."/>
            <person name="Wincker P."/>
            <person name="Souciet J.L."/>
        </authorList>
    </citation>
    <scope>NUCLEOTIDE SEQUENCE [LARGE SCALE GENOMIC DNA]</scope>
    <source>
        <strain evidence="3">ATCC 36239 / CBS 767 / BCRC 21394 / JCM 1990 / NBRC 0083 / IGC 2968</strain>
    </source>
</reference>
<sequence>MVDNFINVEISEEFDPQIPRILSHERIYSIQVGYKLFKLSGASLSSDAPSYFTRFFLQEGNNDKALFIDRNPLTFEKIFQHLQGYQINVENEYEFVYLLSDCYYFGLKRLQQILKDEDIFATIGSKSFKISKSLLVNSGNYPNFFSISYESMLTDNSKIIEQKNIIRPPPQKPATVNSRSPELFNDLLELLRGNSLVIKNDEHRHLLIRECKYYRFLELEQRIIKYKVINNPFNDFGNQEIIIRLNDLHIKGIISDPSIKNMNGKFPIQYQRPFISKEPRRTLIFQLDSSYSEISNRKYSEVKLILVKKFNIIMVQLTNSMCLKFVSLFRAVADEFLVEDLDSDIPSICIFTDISDCKTVINGLEMKNNWVSEMLQNIASPSESEELTKDSISTKKRKLCNEIKGDKIEFIKLTESLWKVYLMGRKLSLQGVSIEGVTDEKSFRERNFSFL</sequence>
<dbReference type="InParanoid" id="Q6BP59"/>
<gene>
    <name evidence="2" type="ordered locus">DEHA2E16324g</name>
</gene>
<name>Q6BP59_DEBHA</name>
<protein>
    <submittedName>
        <fullName evidence="2">DEHA2E16324p</fullName>
    </submittedName>
</protein>
<keyword evidence="3" id="KW-1185">Reference proteome</keyword>
<evidence type="ECO:0000259" key="1">
    <source>
        <dbReference type="Pfam" id="PF02214"/>
    </source>
</evidence>
<dbReference type="Gene3D" id="3.30.710.10">
    <property type="entry name" value="Potassium Channel Kv1.1, Chain A"/>
    <property type="match status" value="2"/>
</dbReference>
<dbReference type="GeneID" id="2902509"/>
<dbReference type="RefSeq" id="XP_460011.2">
    <property type="nucleotide sequence ID" value="XM_460011.1"/>
</dbReference>
<feature type="domain" description="Potassium channel tetramerisation-type BTB" evidence="1">
    <location>
        <begin position="30"/>
        <end position="110"/>
    </location>
</feature>
<dbReference type="eggNOG" id="ENOG502QRM9">
    <property type="taxonomic scope" value="Eukaryota"/>
</dbReference>
<dbReference type="SUPFAM" id="SSF54695">
    <property type="entry name" value="POZ domain"/>
    <property type="match status" value="2"/>
</dbReference>
<organism evidence="2 3">
    <name type="scientific">Debaryomyces hansenii (strain ATCC 36239 / CBS 767 / BCRC 21394 / JCM 1990 / NBRC 0083 / IGC 2968)</name>
    <name type="common">Yeast</name>
    <name type="synonym">Torulaspora hansenii</name>
    <dbReference type="NCBI Taxonomy" id="284592"/>
    <lineage>
        <taxon>Eukaryota</taxon>
        <taxon>Fungi</taxon>
        <taxon>Dikarya</taxon>
        <taxon>Ascomycota</taxon>
        <taxon>Saccharomycotina</taxon>
        <taxon>Pichiomycetes</taxon>
        <taxon>Debaryomycetaceae</taxon>
        <taxon>Debaryomyces</taxon>
    </lineage>
</organism>
<dbReference type="InterPro" id="IPR011333">
    <property type="entry name" value="SKP1/BTB/POZ_sf"/>
</dbReference>
<dbReference type="GO" id="GO:0051260">
    <property type="term" value="P:protein homooligomerization"/>
    <property type="evidence" value="ECO:0007669"/>
    <property type="project" value="InterPro"/>
</dbReference>
<dbReference type="Pfam" id="PF02214">
    <property type="entry name" value="BTB_2"/>
    <property type="match status" value="1"/>
</dbReference>
<accession>Q6BP59</accession>
<dbReference type="OrthoDB" id="2414723at2759"/>
<dbReference type="EMBL" id="CR382137">
    <property type="protein sequence ID" value="CAG88264.2"/>
    <property type="molecule type" value="Genomic_DNA"/>
</dbReference>
<dbReference type="Proteomes" id="UP000000599">
    <property type="component" value="Chromosome E"/>
</dbReference>
<evidence type="ECO:0000313" key="2">
    <source>
        <dbReference type="EMBL" id="CAG88264.2"/>
    </source>
</evidence>
<proteinExistence type="predicted"/>
<dbReference type="STRING" id="284592.Q6BP59"/>
<dbReference type="KEGG" id="dha:DEHA2E16324g"/>
<dbReference type="FunCoup" id="Q6BP59">
    <property type="interactions" value="69"/>
</dbReference>
<dbReference type="PANTHER" id="PTHR31758">
    <property type="entry name" value="BTB/POZ DOMAIN-CONTAINING PROTEIN YLR108C"/>
    <property type="match status" value="1"/>
</dbReference>